<dbReference type="PANTHER" id="PTHR48016">
    <property type="entry name" value="MAP KINASE KINASE KINASE SSK2-RELATED-RELATED"/>
    <property type="match status" value="1"/>
</dbReference>
<reference evidence="10 11" key="1">
    <citation type="journal article" date="2018" name="Nat. Genet.">
        <title>The Rosa genome provides new insights in the design of modern roses.</title>
        <authorList>
            <person name="Bendahmane M."/>
        </authorList>
    </citation>
    <scope>NUCLEOTIDE SEQUENCE [LARGE SCALE GENOMIC DNA]</scope>
    <source>
        <strain evidence="11">cv. Old Blush</strain>
    </source>
</reference>
<dbReference type="EC" id="2.7.11.25" evidence="2"/>
<dbReference type="EMBL" id="PDCK01000045">
    <property type="protein sequence ID" value="PRQ21118.1"/>
    <property type="molecule type" value="Genomic_DNA"/>
</dbReference>
<keyword evidence="5 10" id="KW-0418">Kinase</keyword>
<evidence type="ECO:0000256" key="9">
    <source>
        <dbReference type="PROSITE-ProRule" id="PRU10141"/>
    </source>
</evidence>
<dbReference type="GO" id="GO:0005524">
    <property type="term" value="F:ATP binding"/>
    <property type="evidence" value="ECO:0007669"/>
    <property type="project" value="UniProtKB-UniRule"/>
</dbReference>
<evidence type="ECO:0000256" key="7">
    <source>
        <dbReference type="ARBA" id="ARBA00047559"/>
    </source>
</evidence>
<dbReference type="GO" id="GO:0106310">
    <property type="term" value="F:protein serine kinase activity"/>
    <property type="evidence" value="ECO:0007669"/>
    <property type="project" value="RHEA"/>
</dbReference>
<dbReference type="InterPro" id="IPR017441">
    <property type="entry name" value="Protein_kinase_ATP_BS"/>
</dbReference>
<evidence type="ECO:0000313" key="10">
    <source>
        <dbReference type="EMBL" id="PRQ21118.1"/>
    </source>
</evidence>
<accession>A0A2P6PGU9</accession>
<evidence type="ECO:0000313" key="11">
    <source>
        <dbReference type="Proteomes" id="UP000238479"/>
    </source>
</evidence>
<evidence type="ECO:0000256" key="4">
    <source>
        <dbReference type="ARBA" id="ARBA00022741"/>
    </source>
</evidence>
<dbReference type="Gene3D" id="3.30.200.20">
    <property type="entry name" value="Phosphorylase Kinase, domain 1"/>
    <property type="match status" value="1"/>
</dbReference>
<protein>
    <recommendedName>
        <fullName evidence="2">mitogen-activated protein kinase kinase kinase</fullName>
        <ecNumber evidence="2">2.7.11.25</ecNumber>
    </recommendedName>
</protein>
<dbReference type="GO" id="GO:0004709">
    <property type="term" value="F:MAP kinase kinase kinase activity"/>
    <property type="evidence" value="ECO:0007669"/>
    <property type="project" value="UniProtKB-EC"/>
</dbReference>
<evidence type="ECO:0000256" key="1">
    <source>
        <dbReference type="ARBA" id="ARBA00006529"/>
    </source>
</evidence>
<gene>
    <name evidence="10" type="ORF">RchiOBHm_Chr7g0235671</name>
</gene>
<dbReference type="Gramene" id="PRQ21118">
    <property type="protein sequence ID" value="PRQ21118"/>
    <property type="gene ID" value="RchiOBHm_Chr7g0235671"/>
</dbReference>
<dbReference type="GO" id="GO:0005737">
    <property type="term" value="C:cytoplasm"/>
    <property type="evidence" value="ECO:0007669"/>
    <property type="project" value="TreeGrafter"/>
</dbReference>
<name>A0A2P6PGU9_ROSCH</name>
<keyword evidence="3 10" id="KW-0808">Transferase</keyword>
<keyword evidence="11" id="KW-1185">Reference proteome</keyword>
<feature type="binding site" evidence="9">
    <location>
        <position position="34"/>
    </location>
    <ligand>
        <name>ATP</name>
        <dbReference type="ChEBI" id="CHEBI:30616"/>
    </ligand>
</feature>
<dbReference type="AlphaFoldDB" id="A0A2P6PGU9"/>
<dbReference type="Proteomes" id="UP000238479">
    <property type="component" value="Chromosome 7"/>
</dbReference>
<keyword evidence="6 9" id="KW-0067">ATP-binding</keyword>
<evidence type="ECO:0000256" key="2">
    <source>
        <dbReference type="ARBA" id="ARBA00012406"/>
    </source>
</evidence>
<sequence>MQDQWQKGNLIGRGTFSSVYLATNRETGALCAMKEVELLPDDSKSAECIKQL</sequence>
<proteinExistence type="inferred from homology"/>
<evidence type="ECO:0000256" key="8">
    <source>
        <dbReference type="ARBA" id="ARBA00048329"/>
    </source>
</evidence>
<evidence type="ECO:0000256" key="5">
    <source>
        <dbReference type="ARBA" id="ARBA00022777"/>
    </source>
</evidence>
<dbReference type="InterPro" id="IPR011009">
    <property type="entry name" value="Kinase-like_dom_sf"/>
</dbReference>
<evidence type="ECO:0000256" key="3">
    <source>
        <dbReference type="ARBA" id="ARBA00022679"/>
    </source>
</evidence>
<comment type="catalytic activity">
    <reaction evidence="7">
        <text>L-threonyl-[protein] + ATP = O-phospho-L-threonyl-[protein] + ADP + H(+)</text>
        <dbReference type="Rhea" id="RHEA:46608"/>
        <dbReference type="Rhea" id="RHEA-COMP:11060"/>
        <dbReference type="Rhea" id="RHEA-COMP:11605"/>
        <dbReference type="ChEBI" id="CHEBI:15378"/>
        <dbReference type="ChEBI" id="CHEBI:30013"/>
        <dbReference type="ChEBI" id="CHEBI:30616"/>
        <dbReference type="ChEBI" id="CHEBI:61977"/>
        <dbReference type="ChEBI" id="CHEBI:456216"/>
        <dbReference type="EC" id="2.7.11.25"/>
    </reaction>
</comment>
<evidence type="ECO:0000256" key="6">
    <source>
        <dbReference type="ARBA" id="ARBA00022840"/>
    </source>
</evidence>
<comment type="similarity">
    <text evidence="1">Belongs to the protein kinase superfamily. STE Ser/Thr protein kinase family. MAP kinase kinase kinase subfamily.</text>
</comment>
<comment type="caution">
    <text evidence="10">The sequence shown here is derived from an EMBL/GenBank/DDBJ whole genome shotgun (WGS) entry which is preliminary data.</text>
</comment>
<comment type="catalytic activity">
    <reaction evidence="8">
        <text>L-seryl-[protein] + ATP = O-phospho-L-seryl-[protein] + ADP + H(+)</text>
        <dbReference type="Rhea" id="RHEA:17989"/>
        <dbReference type="Rhea" id="RHEA-COMP:9863"/>
        <dbReference type="Rhea" id="RHEA-COMP:11604"/>
        <dbReference type="ChEBI" id="CHEBI:15378"/>
        <dbReference type="ChEBI" id="CHEBI:29999"/>
        <dbReference type="ChEBI" id="CHEBI:30616"/>
        <dbReference type="ChEBI" id="CHEBI:83421"/>
        <dbReference type="ChEBI" id="CHEBI:456216"/>
        <dbReference type="EC" id="2.7.11.25"/>
    </reaction>
</comment>
<dbReference type="PROSITE" id="PS00107">
    <property type="entry name" value="PROTEIN_KINASE_ATP"/>
    <property type="match status" value="1"/>
</dbReference>
<dbReference type="InterPro" id="IPR050538">
    <property type="entry name" value="MAP_kinase_kinase_kinase"/>
</dbReference>
<dbReference type="SUPFAM" id="SSF56112">
    <property type="entry name" value="Protein kinase-like (PK-like)"/>
    <property type="match status" value="1"/>
</dbReference>
<dbReference type="STRING" id="74649.A0A2P6PGU9"/>
<keyword evidence="4 9" id="KW-0547">Nucleotide-binding</keyword>
<dbReference type="PANTHER" id="PTHR48016:SF5">
    <property type="entry name" value="MITOGEN-ACTIVATED PROTEIN KINASE KINASE KINASE 5"/>
    <property type="match status" value="1"/>
</dbReference>
<organism evidence="10 11">
    <name type="scientific">Rosa chinensis</name>
    <name type="common">China rose</name>
    <dbReference type="NCBI Taxonomy" id="74649"/>
    <lineage>
        <taxon>Eukaryota</taxon>
        <taxon>Viridiplantae</taxon>
        <taxon>Streptophyta</taxon>
        <taxon>Embryophyta</taxon>
        <taxon>Tracheophyta</taxon>
        <taxon>Spermatophyta</taxon>
        <taxon>Magnoliopsida</taxon>
        <taxon>eudicotyledons</taxon>
        <taxon>Gunneridae</taxon>
        <taxon>Pentapetalae</taxon>
        <taxon>rosids</taxon>
        <taxon>fabids</taxon>
        <taxon>Rosales</taxon>
        <taxon>Rosaceae</taxon>
        <taxon>Rosoideae</taxon>
        <taxon>Rosoideae incertae sedis</taxon>
        <taxon>Rosa</taxon>
    </lineage>
</organism>